<proteinExistence type="inferred from homology"/>
<evidence type="ECO:0000256" key="1">
    <source>
        <dbReference type="ARBA" id="ARBA00004604"/>
    </source>
</evidence>
<evidence type="ECO:0000256" key="11">
    <source>
        <dbReference type="PROSITE-ProRule" id="PRU00221"/>
    </source>
</evidence>
<organism evidence="13 14">
    <name type="scientific">Anguilla anguilla</name>
    <name type="common">European freshwater eel</name>
    <name type="synonym">Muraena anguilla</name>
    <dbReference type="NCBI Taxonomy" id="7936"/>
    <lineage>
        <taxon>Eukaryota</taxon>
        <taxon>Metazoa</taxon>
        <taxon>Chordata</taxon>
        <taxon>Craniata</taxon>
        <taxon>Vertebrata</taxon>
        <taxon>Euteleostomi</taxon>
        <taxon>Actinopterygii</taxon>
        <taxon>Neopterygii</taxon>
        <taxon>Teleostei</taxon>
        <taxon>Anguilliformes</taxon>
        <taxon>Anguillidae</taxon>
        <taxon>Anguilla</taxon>
    </lineage>
</organism>
<comment type="function">
    <text evidence="8">Part of the small subunit (SSU) processome, first precursor of the small eukaryotic ribosomal subunit. During the assembly of the SSU processome in the nucleolus, many ribosome biogenesis factors, an RNA chaperone and ribosomal proteins associate with the nascent pre-rRNA and work in concert to generate RNA folding, modifications, rearrangements and cleavage as well as targeted degradation of pre-ribosomal RNA by the RNA exosome. Involved in nucleolar processing of pre-18S ribosomal RNA.</text>
</comment>
<dbReference type="AlphaFoldDB" id="A0A9D3LM73"/>
<dbReference type="Pfam" id="PF00400">
    <property type="entry name" value="WD40"/>
    <property type="match status" value="2"/>
</dbReference>
<dbReference type="GO" id="GO:0006364">
    <property type="term" value="P:rRNA processing"/>
    <property type="evidence" value="ECO:0007669"/>
    <property type="project" value="UniProtKB-KW"/>
</dbReference>
<evidence type="ECO:0000313" key="14">
    <source>
        <dbReference type="Proteomes" id="UP001044222"/>
    </source>
</evidence>
<accession>A0A9D3LM73</accession>
<evidence type="ECO:0000256" key="6">
    <source>
        <dbReference type="ARBA" id="ARBA00023242"/>
    </source>
</evidence>
<feature type="compositionally biased region" description="Acidic residues" evidence="12">
    <location>
        <begin position="104"/>
        <end position="120"/>
    </location>
</feature>
<comment type="similarity">
    <text evidence="7">Belongs to the WD repeat UTP18 family.</text>
</comment>
<feature type="compositionally biased region" description="Acidic residues" evidence="12">
    <location>
        <begin position="79"/>
        <end position="88"/>
    </location>
</feature>
<keyword evidence="5" id="KW-0677">Repeat</keyword>
<evidence type="ECO:0000256" key="4">
    <source>
        <dbReference type="ARBA" id="ARBA00022574"/>
    </source>
</evidence>
<evidence type="ECO:0000313" key="13">
    <source>
        <dbReference type="EMBL" id="KAG5832866.1"/>
    </source>
</evidence>
<keyword evidence="2" id="KW-0698">rRNA processing</keyword>
<dbReference type="GO" id="GO:0032040">
    <property type="term" value="C:small-subunit processome"/>
    <property type="evidence" value="ECO:0007669"/>
    <property type="project" value="TreeGrafter"/>
</dbReference>
<dbReference type="InterPro" id="IPR036322">
    <property type="entry name" value="WD40_repeat_dom_sf"/>
</dbReference>
<sequence length="527" mass="58708">MDETSPSRTPKGKVLKRGTSVDEVEEEAKRLKHLKKVRALGEKDESEKLLEDLVFGAEGELIEKLISKREDDVGRGLLEEESSDSEVENEARLEVPAAKKAVWDDDDDDGDEEASGEAEVDMTHKYRRDFMKSDAEKTLPKQKLQQRLQEQFRRAMGGTPSWAEEGLKKKKKKDKKHADDDDDDDDDSDDEDDNLLRKTGNFVASSESLPKGIIQMKKCLEANNDRPSEGRLTTVQFHPSAQVVMTAGVDHNISLFQVDGKTNPKIQSLHLENFPVHKAQFSADGEQVVATSNYNKLFYVYDMMEGKVIPVYSIRGLNEKKVKEFQISPDGMFLLLSGTSGYLHLVTMKTKELVRSFKINGEVRGAAFSQDGSRIYISSDEGEVFIWDVKKNKCINRFADDGSLSGTSIAVSRNGQYVACGSSSGVVNVYHHDACLRESEPKPLKAVMNLLTAATSLRFNSSTEVLAIASSAADEAVRLVHIPSFTVFSNFPVSKHSFVFHPQCVDFSPNSGFFSVANNKGRALLYR</sequence>
<dbReference type="InterPro" id="IPR045161">
    <property type="entry name" value="Utp18"/>
</dbReference>
<dbReference type="EMBL" id="JAFIRN010000017">
    <property type="protein sequence ID" value="KAG5832866.1"/>
    <property type="molecule type" value="Genomic_DNA"/>
</dbReference>
<feature type="repeat" description="WD" evidence="11">
    <location>
        <begin position="363"/>
        <end position="397"/>
    </location>
</feature>
<evidence type="ECO:0000256" key="3">
    <source>
        <dbReference type="ARBA" id="ARBA00022553"/>
    </source>
</evidence>
<feature type="compositionally biased region" description="Basic and acidic residues" evidence="12">
    <location>
        <begin position="121"/>
        <end position="139"/>
    </location>
</feature>
<dbReference type="InterPro" id="IPR015943">
    <property type="entry name" value="WD40/YVTN_repeat-like_dom_sf"/>
</dbReference>
<dbReference type="PANTHER" id="PTHR18359">
    <property type="entry name" value="WD-REPEAT PROTEIN-RELATED"/>
    <property type="match status" value="1"/>
</dbReference>
<feature type="region of interest" description="Disordered" evidence="12">
    <location>
        <begin position="1"/>
        <end position="22"/>
    </location>
</feature>
<evidence type="ECO:0000256" key="10">
    <source>
        <dbReference type="ARBA" id="ARBA00075773"/>
    </source>
</evidence>
<keyword evidence="4 11" id="KW-0853">WD repeat</keyword>
<dbReference type="SMART" id="SM00320">
    <property type="entry name" value="WD40"/>
    <property type="match status" value="6"/>
</dbReference>
<keyword evidence="14" id="KW-1185">Reference proteome</keyword>
<feature type="compositionally biased region" description="Acidic residues" evidence="12">
    <location>
        <begin position="180"/>
        <end position="193"/>
    </location>
</feature>
<dbReference type="PROSITE" id="PS50082">
    <property type="entry name" value="WD_REPEATS_2"/>
    <property type="match status" value="1"/>
</dbReference>
<dbReference type="FunFam" id="2.130.10.10:FF:000121">
    <property type="entry name" value="U3 small nucleolar RNA-associated protein 18 homolog"/>
    <property type="match status" value="1"/>
</dbReference>
<dbReference type="PANTHER" id="PTHR18359:SF0">
    <property type="entry name" value="U3 SMALL NUCLEOLAR RNA-ASSOCIATED PROTEIN 18 HOMOLOG"/>
    <property type="match status" value="1"/>
</dbReference>
<gene>
    <name evidence="13" type="ORF">ANANG_G00295730</name>
</gene>
<evidence type="ECO:0000256" key="12">
    <source>
        <dbReference type="SAM" id="MobiDB-lite"/>
    </source>
</evidence>
<name>A0A9D3LM73_ANGAN</name>
<comment type="subcellular location">
    <subcellularLocation>
        <location evidence="1">Nucleus</location>
        <location evidence="1">Nucleolus</location>
    </subcellularLocation>
</comment>
<keyword evidence="6" id="KW-0539">Nucleus</keyword>
<protein>
    <recommendedName>
        <fullName evidence="9">U3 small nucleolar RNA-associated protein 18 homolog</fullName>
    </recommendedName>
    <alternativeName>
        <fullName evidence="10">WD repeat-containing protein 50</fullName>
    </alternativeName>
</protein>
<dbReference type="GO" id="GO:0034388">
    <property type="term" value="C:Pwp2p-containing subcomplex of 90S preribosome"/>
    <property type="evidence" value="ECO:0007669"/>
    <property type="project" value="TreeGrafter"/>
</dbReference>
<dbReference type="Proteomes" id="UP001044222">
    <property type="component" value="Chromosome 17"/>
</dbReference>
<dbReference type="InterPro" id="IPR001680">
    <property type="entry name" value="WD40_rpt"/>
</dbReference>
<evidence type="ECO:0000256" key="8">
    <source>
        <dbReference type="ARBA" id="ARBA00058527"/>
    </source>
</evidence>
<reference evidence="13" key="1">
    <citation type="submission" date="2021-01" db="EMBL/GenBank/DDBJ databases">
        <title>A chromosome-scale assembly of European eel, Anguilla anguilla.</title>
        <authorList>
            <person name="Henkel C."/>
            <person name="Jong-Raadsen S.A."/>
            <person name="Dufour S."/>
            <person name="Weltzien F.-A."/>
            <person name="Palstra A.P."/>
            <person name="Pelster B."/>
            <person name="Spaink H.P."/>
            <person name="Van Den Thillart G.E."/>
            <person name="Jansen H."/>
            <person name="Zahm M."/>
            <person name="Klopp C."/>
            <person name="Cedric C."/>
            <person name="Louis A."/>
            <person name="Berthelot C."/>
            <person name="Parey E."/>
            <person name="Roest Crollius H."/>
            <person name="Montfort J."/>
            <person name="Robinson-Rechavi M."/>
            <person name="Bucao C."/>
            <person name="Bouchez O."/>
            <person name="Gislard M."/>
            <person name="Lluch J."/>
            <person name="Milhes M."/>
            <person name="Lampietro C."/>
            <person name="Lopez Roques C."/>
            <person name="Donnadieu C."/>
            <person name="Braasch I."/>
            <person name="Desvignes T."/>
            <person name="Postlethwait J."/>
            <person name="Bobe J."/>
            <person name="Guiguen Y."/>
            <person name="Dirks R."/>
        </authorList>
    </citation>
    <scope>NUCLEOTIDE SEQUENCE</scope>
    <source>
        <strain evidence="13">Tag_6206</strain>
        <tissue evidence="13">Liver</tissue>
    </source>
</reference>
<feature type="region of interest" description="Disordered" evidence="12">
    <location>
        <begin position="72"/>
        <end position="202"/>
    </location>
</feature>
<comment type="caution">
    <text evidence="13">The sequence shown here is derived from an EMBL/GenBank/DDBJ whole genome shotgun (WGS) entry which is preliminary data.</text>
</comment>
<keyword evidence="3" id="KW-0597">Phosphoprotein</keyword>
<evidence type="ECO:0000256" key="9">
    <source>
        <dbReference type="ARBA" id="ARBA00074442"/>
    </source>
</evidence>
<evidence type="ECO:0000256" key="2">
    <source>
        <dbReference type="ARBA" id="ARBA00022552"/>
    </source>
</evidence>
<evidence type="ECO:0000256" key="5">
    <source>
        <dbReference type="ARBA" id="ARBA00022737"/>
    </source>
</evidence>
<dbReference type="Gene3D" id="2.130.10.10">
    <property type="entry name" value="YVTN repeat-like/Quinoprotein amine dehydrogenase"/>
    <property type="match status" value="1"/>
</dbReference>
<dbReference type="SUPFAM" id="SSF50978">
    <property type="entry name" value="WD40 repeat-like"/>
    <property type="match status" value="1"/>
</dbReference>
<evidence type="ECO:0000256" key="7">
    <source>
        <dbReference type="ARBA" id="ARBA00025767"/>
    </source>
</evidence>